<feature type="region of interest" description="Disordered" evidence="2">
    <location>
        <begin position="71"/>
        <end position="90"/>
    </location>
</feature>
<dbReference type="Proteomes" id="UP000030748">
    <property type="component" value="Unassembled WGS sequence"/>
</dbReference>
<organism evidence="3 4">
    <name type="scientific">Erythranthe guttata</name>
    <name type="common">Yellow monkey flower</name>
    <name type="synonym">Mimulus guttatus</name>
    <dbReference type="NCBI Taxonomy" id="4155"/>
    <lineage>
        <taxon>Eukaryota</taxon>
        <taxon>Viridiplantae</taxon>
        <taxon>Streptophyta</taxon>
        <taxon>Embryophyta</taxon>
        <taxon>Tracheophyta</taxon>
        <taxon>Spermatophyta</taxon>
        <taxon>Magnoliopsida</taxon>
        <taxon>eudicotyledons</taxon>
        <taxon>Gunneridae</taxon>
        <taxon>Pentapetalae</taxon>
        <taxon>asterids</taxon>
        <taxon>lamiids</taxon>
        <taxon>Lamiales</taxon>
        <taxon>Phrymaceae</taxon>
        <taxon>Erythranthe</taxon>
    </lineage>
</organism>
<accession>A0A022RY48</accession>
<dbReference type="AlphaFoldDB" id="A0A022RY48"/>
<protein>
    <submittedName>
        <fullName evidence="3">Uncharacterized protein</fullName>
    </submittedName>
</protein>
<sequence length="90" mass="10539">VYGWGRGEHGRLGFGDDKSSKMVPQRVQLLVGDGNRAGFLWRHSLRCIYTRWPHILVWKRGPWSFRVWKKADDRSSSRSAHKHPTSKGFY</sequence>
<dbReference type="PROSITE" id="PS50012">
    <property type="entry name" value="RCC1_3"/>
    <property type="match status" value="1"/>
</dbReference>
<dbReference type="SUPFAM" id="SSF50985">
    <property type="entry name" value="RCC1/BLIP-II"/>
    <property type="match status" value="1"/>
</dbReference>
<dbReference type="Pfam" id="PF00415">
    <property type="entry name" value="RCC1"/>
    <property type="match status" value="1"/>
</dbReference>
<proteinExistence type="predicted"/>
<evidence type="ECO:0000313" key="3">
    <source>
        <dbReference type="EMBL" id="EYU44648.1"/>
    </source>
</evidence>
<evidence type="ECO:0000256" key="1">
    <source>
        <dbReference type="PROSITE-ProRule" id="PRU00235"/>
    </source>
</evidence>
<dbReference type="Gene3D" id="2.130.10.30">
    <property type="entry name" value="Regulator of chromosome condensation 1/beta-lactamase-inhibitor protein II"/>
    <property type="match status" value="1"/>
</dbReference>
<gene>
    <name evidence="3" type="ORF">MIMGU_mgv1a0089021mg</name>
</gene>
<dbReference type="STRING" id="4155.A0A022RY48"/>
<dbReference type="InterPro" id="IPR000408">
    <property type="entry name" value="Reg_chr_condens"/>
</dbReference>
<feature type="non-terminal residue" evidence="3">
    <location>
        <position position="1"/>
    </location>
</feature>
<feature type="repeat" description="RCC1" evidence="1">
    <location>
        <begin position="1"/>
        <end position="30"/>
    </location>
</feature>
<evidence type="ECO:0000256" key="2">
    <source>
        <dbReference type="SAM" id="MobiDB-lite"/>
    </source>
</evidence>
<evidence type="ECO:0000313" key="4">
    <source>
        <dbReference type="Proteomes" id="UP000030748"/>
    </source>
</evidence>
<dbReference type="InterPro" id="IPR009091">
    <property type="entry name" value="RCC1/BLIP-II"/>
</dbReference>
<name>A0A022RY48_ERYGU</name>
<keyword evidence="4" id="KW-1185">Reference proteome</keyword>
<reference evidence="3 4" key="1">
    <citation type="journal article" date="2013" name="Proc. Natl. Acad. Sci. U.S.A.">
        <title>Fine-scale variation in meiotic recombination in Mimulus inferred from population shotgun sequencing.</title>
        <authorList>
            <person name="Hellsten U."/>
            <person name="Wright K.M."/>
            <person name="Jenkins J."/>
            <person name="Shu S."/>
            <person name="Yuan Y."/>
            <person name="Wessler S.R."/>
            <person name="Schmutz J."/>
            <person name="Willis J.H."/>
            <person name="Rokhsar D.S."/>
        </authorList>
    </citation>
    <scope>NUCLEOTIDE SEQUENCE [LARGE SCALE GENOMIC DNA]</scope>
    <source>
        <strain evidence="4">cv. DUN x IM62</strain>
    </source>
</reference>
<dbReference type="EMBL" id="KI630214">
    <property type="protein sequence ID" value="EYU44648.1"/>
    <property type="molecule type" value="Genomic_DNA"/>
</dbReference>
<feature type="compositionally biased region" description="Basic residues" evidence="2">
    <location>
        <begin position="79"/>
        <end position="90"/>
    </location>
</feature>